<keyword evidence="7 10" id="KW-0862">Zinc</keyword>
<feature type="binding site" evidence="10">
    <location>
        <begin position="144"/>
        <end position="147"/>
    </location>
    <ligand>
        <name>GTP</name>
        <dbReference type="ChEBI" id="CHEBI:37565"/>
    </ligand>
</feature>
<sequence>MSKLNKIGWEFSSHDVDEERIARVVTVQKNRYRVTDGENDFLAHVSGKFRMNASQSLDFPSVGDWVIVDKLPQEQKAVILEILPRKSQFIRQAAGGKTEAQVVGANIDTVFIVNSLNQDLNLRRMERYILSAYDSGASPVIILTKKDECTEEEIRENVAVVEGIAFGIPILTISSLTGDGISELLDNYLPSGKTGALLGSSGVGKSTLVNKLMNAEVQETKSIREADSKGRHTTTHREIFFLPNGALLIDTPGMRELQLWEGEAVLDTAFQDIETLEEECRFADCSHRTEPGCRIKEALDSGELSTERFESYRKLQRELAYEKRKQNKKSMLDEKHRWKQISKEQRHKYKNMR</sequence>
<feature type="compositionally biased region" description="Basic and acidic residues" evidence="11">
    <location>
        <begin position="325"/>
        <end position="344"/>
    </location>
</feature>
<gene>
    <name evidence="10" type="primary">rsgA</name>
    <name evidence="14" type="ORF">BME96_01880</name>
</gene>
<protein>
    <recommendedName>
        <fullName evidence="10">Small ribosomal subunit biogenesis GTPase RsgA</fullName>
        <ecNumber evidence="10">3.6.1.-</ecNumber>
    </recommendedName>
</protein>
<dbReference type="Proteomes" id="UP000182945">
    <property type="component" value="Chromosome"/>
</dbReference>
<dbReference type="InterPro" id="IPR010914">
    <property type="entry name" value="RsgA_GTPase_dom"/>
</dbReference>
<organism evidence="14 15">
    <name type="scientific">Virgibacillus halodenitrificans</name>
    <name type="common">Bacillus halodenitrificans</name>
    <dbReference type="NCBI Taxonomy" id="1482"/>
    <lineage>
        <taxon>Bacteria</taxon>
        <taxon>Bacillati</taxon>
        <taxon>Bacillota</taxon>
        <taxon>Bacilli</taxon>
        <taxon>Bacillales</taxon>
        <taxon>Bacillaceae</taxon>
        <taxon>Virgibacillus</taxon>
    </lineage>
</organism>
<comment type="cofactor">
    <cofactor evidence="10">
        <name>Zn(2+)</name>
        <dbReference type="ChEBI" id="CHEBI:29105"/>
    </cofactor>
    <text evidence="10">Binds 1 zinc ion per subunit.</text>
</comment>
<dbReference type="Gene3D" id="3.40.50.300">
    <property type="entry name" value="P-loop containing nucleotide triphosphate hydrolases"/>
    <property type="match status" value="1"/>
</dbReference>
<reference evidence="14 15" key="1">
    <citation type="submission" date="2016-11" db="EMBL/GenBank/DDBJ databases">
        <title>Complete genome sequencing of Virgibacillus halodenitrificans PDB-F2.</title>
        <authorList>
            <person name="Sun Z."/>
            <person name="Zhou Y."/>
            <person name="Li H."/>
        </authorList>
    </citation>
    <scope>NUCLEOTIDE SEQUENCE [LARGE SCALE GENOMIC DNA]</scope>
    <source>
        <strain evidence="14 15">PDB-F2</strain>
    </source>
</reference>
<feature type="region of interest" description="Disordered" evidence="11">
    <location>
        <begin position="325"/>
        <end position="353"/>
    </location>
</feature>
<evidence type="ECO:0000256" key="11">
    <source>
        <dbReference type="SAM" id="MobiDB-lite"/>
    </source>
</evidence>
<dbReference type="InterPro" id="IPR030378">
    <property type="entry name" value="G_CP_dom"/>
</dbReference>
<feature type="binding site" evidence="10">
    <location>
        <position position="293"/>
    </location>
    <ligand>
        <name>Zn(2+)</name>
        <dbReference type="ChEBI" id="CHEBI:29105"/>
    </ligand>
</feature>
<feature type="binding site" evidence="10">
    <location>
        <position position="280"/>
    </location>
    <ligand>
        <name>Zn(2+)</name>
        <dbReference type="ChEBI" id="CHEBI:29105"/>
    </ligand>
</feature>
<evidence type="ECO:0000256" key="4">
    <source>
        <dbReference type="ARBA" id="ARBA00022730"/>
    </source>
</evidence>
<accession>A0AAC9IV48</accession>
<evidence type="ECO:0000259" key="12">
    <source>
        <dbReference type="PROSITE" id="PS50936"/>
    </source>
</evidence>
<dbReference type="SUPFAM" id="SSF50249">
    <property type="entry name" value="Nucleic acid-binding proteins"/>
    <property type="match status" value="1"/>
</dbReference>
<evidence type="ECO:0000259" key="13">
    <source>
        <dbReference type="PROSITE" id="PS51721"/>
    </source>
</evidence>
<evidence type="ECO:0000256" key="2">
    <source>
        <dbReference type="ARBA" id="ARBA00022517"/>
    </source>
</evidence>
<dbReference type="PANTHER" id="PTHR32120">
    <property type="entry name" value="SMALL RIBOSOMAL SUBUNIT BIOGENESIS GTPASE RSGA"/>
    <property type="match status" value="1"/>
</dbReference>
<feature type="binding site" evidence="10">
    <location>
        <position position="287"/>
    </location>
    <ligand>
        <name>Zn(2+)</name>
        <dbReference type="ChEBI" id="CHEBI:29105"/>
    </ligand>
</feature>
<dbReference type="EMBL" id="CP017962">
    <property type="protein sequence ID" value="APC47016.1"/>
    <property type="molecule type" value="Genomic_DNA"/>
</dbReference>
<evidence type="ECO:0000313" key="15">
    <source>
        <dbReference type="Proteomes" id="UP000182945"/>
    </source>
</evidence>
<dbReference type="Pfam" id="PF03193">
    <property type="entry name" value="RsgA_GTPase"/>
    <property type="match status" value="1"/>
</dbReference>
<comment type="subcellular location">
    <subcellularLocation>
        <location evidence="10">Cytoplasm</location>
    </subcellularLocation>
</comment>
<comment type="function">
    <text evidence="10">One of several proteins that assist in the late maturation steps of the functional core of the 30S ribosomal subunit. Helps release RbfA from mature subunits. May play a role in the assembly of ribosomal proteins into the subunit. Circularly permuted GTPase that catalyzes slow GTP hydrolysis, GTPase activity is stimulated by the 30S ribosomal subunit.</text>
</comment>
<dbReference type="GO" id="GO:0042274">
    <property type="term" value="P:ribosomal small subunit biogenesis"/>
    <property type="evidence" value="ECO:0007669"/>
    <property type="project" value="UniProtKB-UniRule"/>
</dbReference>
<dbReference type="HAMAP" id="MF_01820">
    <property type="entry name" value="GTPase_RsgA"/>
    <property type="match status" value="1"/>
</dbReference>
<dbReference type="InterPro" id="IPR027417">
    <property type="entry name" value="P-loop_NTPase"/>
</dbReference>
<dbReference type="GO" id="GO:0005525">
    <property type="term" value="F:GTP binding"/>
    <property type="evidence" value="ECO:0007669"/>
    <property type="project" value="UniProtKB-UniRule"/>
</dbReference>
<evidence type="ECO:0000256" key="1">
    <source>
        <dbReference type="ARBA" id="ARBA00022490"/>
    </source>
</evidence>
<name>A0AAC9IV48_VIRHA</name>
<dbReference type="InterPro" id="IPR012340">
    <property type="entry name" value="NA-bd_OB-fold"/>
</dbReference>
<evidence type="ECO:0000256" key="10">
    <source>
        <dbReference type="HAMAP-Rule" id="MF_01820"/>
    </source>
</evidence>
<evidence type="ECO:0000256" key="5">
    <source>
        <dbReference type="ARBA" id="ARBA00022741"/>
    </source>
</evidence>
<feature type="domain" description="EngC GTPase" evidence="12">
    <location>
        <begin position="105"/>
        <end position="255"/>
    </location>
</feature>
<dbReference type="Gene3D" id="1.10.40.50">
    <property type="entry name" value="Probable gtpase engc, domain 3"/>
    <property type="match status" value="1"/>
</dbReference>
<dbReference type="PANTHER" id="PTHR32120:SF10">
    <property type="entry name" value="SMALL RIBOSOMAL SUBUNIT BIOGENESIS GTPASE RSGA"/>
    <property type="match status" value="1"/>
</dbReference>
<dbReference type="GeneID" id="71513128"/>
<evidence type="ECO:0000256" key="8">
    <source>
        <dbReference type="ARBA" id="ARBA00022884"/>
    </source>
</evidence>
<keyword evidence="2 10" id="KW-0690">Ribosome biogenesis</keyword>
<keyword evidence="1 10" id="KW-0963">Cytoplasm</keyword>
<dbReference type="GO" id="GO:0003924">
    <property type="term" value="F:GTPase activity"/>
    <property type="evidence" value="ECO:0007669"/>
    <property type="project" value="UniProtKB-UniRule"/>
</dbReference>
<dbReference type="GO" id="GO:0005737">
    <property type="term" value="C:cytoplasm"/>
    <property type="evidence" value="ECO:0007669"/>
    <property type="project" value="UniProtKB-SubCell"/>
</dbReference>
<evidence type="ECO:0000256" key="9">
    <source>
        <dbReference type="ARBA" id="ARBA00023134"/>
    </source>
</evidence>
<dbReference type="PROSITE" id="PS50936">
    <property type="entry name" value="ENGC_GTPASE"/>
    <property type="match status" value="1"/>
</dbReference>
<dbReference type="GO" id="GO:0046872">
    <property type="term" value="F:metal ion binding"/>
    <property type="evidence" value="ECO:0007669"/>
    <property type="project" value="UniProtKB-KW"/>
</dbReference>
<dbReference type="Gene3D" id="2.40.50.140">
    <property type="entry name" value="Nucleic acid-binding proteins"/>
    <property type="match status" value="1"/>
</dbReference>
<proteinExistence type="inferred from homology"/>
<dbReference type="KEGG" id="vhl:BME96_01880"/>
<comment type="subunit">
    <text evidence="10">Monomer. Associates with 30S ribosomal subunit, binds 16S rRNA.</text>
</comment>
<dbReference type="CDD" id="cd01854">
    <property type="entry name" value="YjeQ_EngC"/>
    <property type="match status" value="1"/>
</dbReference>
<feature type="domain" description="CP-type G" evidence="13">
    <location>
        <begin position="86"/>
        <end position="257"/>
    </location>
</feature>
<evidence type="ECO:0000256" key="7">
    <source>
        <dbReference type="ARBA" id="ARBA00022833"/>
    </source>
</evidence>
<evidence type="ECO:0000256" key="3">
    <source>
        <dbReference type="ARBA" id="ARBA00022723"/>
    </source>
</evidence>
<keyword evidence="4 10" id="KW-0699">rRNA-binding</keyword>
<dbReference type="InterPro" id="IPR004881">
    <property type="entry name" value="Ribosome_biogen_GTPase_RsgA"/>
</dbReference>
<feature type="binding site" evidence="10">
    <location>
        <position position="285"/>
    </location>
    <ligand>
        <name>Zn(2+)</name>
        <dbReference type="ChEBI" id="CHEBI:29105"/>
    </ligand>
</feature>
<comment type="similarity">
    <text evidence="10">Belongs to the TRAFAC class YlqF/YawG GTPase family. RsgA subfamily.</text>
</comment>
<dbReference type="AlphaFoldDB" id="A0AAC9IV48"/>
<dbReference type="NCBIfam" id="TIGR00157">
    <property type="entry name" value="ribosome small subunit-dependent GTPase A"/>
    <property type="match status" value="1"/>
</dbReference>
<dbReference type="PROSITE" id="PS51721">
    <property type="entry name" value="G_CP"/>
    <property type="match status" value="1"/>
</dbReference>
<dbReference type="RefSeq" id="WP_071648136.1">
    <property type="nucleotide sequence ID" value="NZ_CP017962.1"/>
</dbReference>
<dbReference type="EC" id="3.6.1.-" evidence="10"/>
<keyword evidence="5 10" id="KW-0547">Nucleotide-binding</keyword>
<keyword evidence="6 10" id="KW-0378">Hydrolase</keyword>
<dbReference type="GO" id="GO:0019843">
    <property type="term" value="F:rRNA binding"/>
    <property type="evidence" value="ECO:0007669"/>
    <property type="project" value="UniProtKB-KW"/>
</dbReference>
<keyword evidence="3 10" id="KW-0479">Metal-binding</keyword>
<dbReference type="SUPFAM" id="SSF52540">
    <property type="entry name" value="P-loop containing nucleoside triphosphate hydrolases"/>
    <property type="match status" value="1"/>
</dbReference>
<evidence type="ECO:0000313" key="14">
    <source>
        <dbReference type="EMBL" id="APC47016.1"/>
    </source>
</evidence>
<feature type="binding site" evidence="10">
    <location>
        <begin position="199"/>
        <end position="207"/>
    </location>
    <ligand>
        <name>GTP</name>
        <dbReference type="ChEBI" id="CHEBI:37565"/>
    </ligand>
</feature>
<keyword evidence="8 10" id="KW-0694">RNA-binding</keyword>
<evidence type="ECO:0000256" key="6">
    <source>
        <dbReference type="ARBA" id="ARBA00022801"/>
    </source>
</evidence>
<keyword evidence="9 10" id="KW-0342">GTP-binding</keyword>